<evidence type="ECO:0000313" key="3">
    <source>
        <dbReference type="Proteomes" id="UP000092154"/>
    </source>
</evidence>
<evidence type="ECO:0000256" key="1">
    <source>
        <dbReference type="SAM" id="MobiDB-lite"/>
    </source>
</evidence>
<reference evidence="2 3" key="1">
    <citation type="submission" date="2016-06" db="EMBL/GenBank/DDBJ databases">
        <title>Comparative genomics of the ectomycorrhizal sister species Rhizopogon vinicolor and Rhizopogon vesiculosus (Basidiomycota: Boletales) reveals a divergence of the mating type B locus.</title>
        <authorList>
            <consortium name="DOE Joint Genome Institute"/>
            <person name="Mujic A.B."/>
            <person name="Kuo A."/>
            <person name="Tritt A."/>
            <person name="Lipzen A."/>
            <person name="Chen C."/>
            <person name="Johnson J."/>
            <person name="Sharma A."/>
            <person name="Barry K."/>
            <person name="Grigoriev I.V."/>
            <person name="Spatafora J.W."/>
        </authorList>
    </citation>
    <scope>NUCLEOTIDE SEQUENCE [LARGE SCALE GENOMIC DNA]</scope>
    <source>
        <strain evidence="2 3">AM-OR11-026</strain>
    </source>
</reference>
<dbReference type="Proteomes" id="UP000092154">
    <property type="component" value="Unassembled WGS sequence"/>
</dbReference>
<dbReference type="EMBL" id="KV448215">
    <property type="protein sequence ID" value="OAX40341.1"/>
    <property type="molecule type" value="Genomic_DNA"/>
</dbReference>
<dbReference type="AlphaFoldDB" id="A0A1B7N698"/>
<proteinExistence type="predicted"/>
<evidence type="ECO:0000313" key="2">
    <source>
        <dbReference type="EMBL" id="OAX40341.1"/>
    </source>
</evidence>
<accession>A0A1B7N698</accession>
<name>A0A1B7N698_9AGAM</name>
<sequence>MDTSNHASEATIQILDEQCSSMSIIPQFHSRLQPKRKRPHASAATSPSALHPHGAVLHV</sequence>
<protein>
    <submittedName>
        <fullName evidence="2">Uncharacterized protein</fullName>
    </submittedName>
</protein>
<keyword evidence="3" id="KW-1185">Reference proteome</keyword>
<dbReference type="InParanoid" id="A0A1B7N698"/>
<organism evidence="2 3">
    <name type="scientific">Rhizopogon vinicolor AM-OR11-026</name>
    <dbReference type="NCBI Taxonomy" id="1314800"/>
    <lineage>
        <taxon>Eukaryota</taxon>
        <taxon>Fungi</taxon>
        <taxon>Dikarya</taxon>
        <taxon>Basidiomycota</taxon>
        <taxon>Agaricomycotina</taxon>
        <taxon>Agaricomycetes</taxon>
        <taxon>Agaricomycetidae</taxon>
        <taxon>Boletales</taxon>
        <taxon>Suillineae</taxon>
        <taxon>Rhizopogonaceae</taxon>
        <taxon>Rhizopogon</taxon>
    </lineage>
</organism>
<dbReference type="OrthoDB" id="10386551at2759"/>
<gene>
    <name evidence="2" type="ORF">K503DRAFT_768653</name>
</gene>
<feature type="region of interest" description="Disordered" evidence="1">
    <location>
        <begin position="30"/>
        <end position="59"/>
    </location>
</feature>